<dbReference type="Gene3D" id="3.40.605.10">
    <property type="entry name" value="Aldehyde Dehydrogenase, Chain A, domain 1"/>
    <property type="match status" value="1"/>
</dbReference>
<protein>
    <recommendedName>
        <fullName evidence="4">Aldehyde dehydrogenase domain-containing protein</fullName>
    </recommendedName>
</protein>
<evidence type="ECO:0000313" key="5">
    <source>
        <dbReference type="Ensembl" id="ENSGALP00010030978.1"/>
    </source>
</evidence>
<dbReference type="InterPro" id="IPR016162">
    <property type="entry name" value="Ald_DH_N"/>
</dbReference>
<dbReference type="AlphaFoldDB" id="A0A8V0ZQG3"/>
<dbReference type="PANTHER" id="PTHR43570:SF2">
    <property type="entry name" value="ALDEHYDE DEHYDROGENASE FAMILY 3 MEMBER B1"/>
    <property type="match status" value="1"/>
</dbReference>
<evidence type="ECO:0000256" key="2">
    <source>
        <dbReference type="ARBA" id="ARBA00023002"/>
    </source>
</evidence>
<reference evidence="5" key="3">
    <citation type="submission" date="2025-09" db="UniProtKB">
        <authorList>
            <consortium name="Ensembl"/>
        </authorList>
    </citation>
    <scope>IDENTIFICATION</scope>
    <source>
        <strain evidence="5">broiler</strain>
    </source>
</reference>
<dbReference type="SUPFAM" id="SSF53720">
    <property type="entry name" value="ALDH-like"/>
    <property type="match status" value="1"/>
</dbReference>
<dbReference type="Proteomes" id="UP000000539">
    <property type="component" value="Chromosome 5"/>
</dbReference>
<accession>A0A8V0ZQG3</accession>
<feature type="domain" description="Aldehyde dehydrogenase" evidence="4">
    <location>
        <begin position="74"/>
        <end position="156"/>
    </location>
</feature>
<dbReference type="InterPro" id="IPR016161">
    <property type="entry name" value="Ald_DH/histidinol_DH"/>
</dbReference>
<keyword evidence="6" id="KW-1185">Reference proteome</keyword>
<reference evidence="5" key="1">
    <citation type="submission" date="2020-11" db="EMBL/GenBank/DDBJ databases">
        <title>Gallus gallus (Chicken) genome, bGalGal1, GRCg7b, maternal haplotype autosomes + Z &amp; W.</title>
        <authorList>
            <person name="Warren W."/>
            <person name="Formenti G."/>
            <person name="Fedrigo O."/>
            <person name="Haase B."/>
            <person name="Mountcastle J."/>
            <person name="Balacco J."/>
            <person name="Tracey A."/>
            <person name="Schneider V."/>
            <person name="Okimoto R."/>
            <person name="Cheng H."/>
            <person name="Hawken R."/>
            <person name="Howe K."/>
            <person name="Jarvis E.D."/>
        </authorList>
    </citation>
    <scope>NUCLEOTIDE SEQUENCE [LARGE SCALE GENOMIC DNA]</scope>
    <source>
        <strain evidence="5">Broiler</strain>
    </source>
</reference>
<comment type="similarity">
    <text evidence="1">Belongs to the aldehyde dehydrogenase family.</text>
</comment>
<evidence type="ECO:0000313" key="6">
    <source>
        <dbReference type="Proteomes" id="UP000000539"/>
    </source>
</evidence>
<dbReference type="GO" id="GO:0016620">
    <property type="term" value="F:oxidoreductase activity, acting on the aldehyde or oxo group of donors, NAD or NADP as acceptor"/>
    <property type="evidence" value="ECO:0007669"/>
    <property type="project" value="UniProtKB-ARBA"/>
</dbReference>
<dbReference type="GO" id="GO:0006081">
    <property type="term" value="P:aldehyde metabolic process"/>
    <property type="evidence" value="ECO:0007669"/>
    <property type="project" value="InterPro"/>
</dbReference>
<dbReference type="Ensembl" id="ENSGALT00010051910.1">
    <property type="protein sequence ID" value="ENSGALP00010030978.1"/>
    <property type="gene ID" value="ENSGALG00010021284.1"/>
</dbReference>
<dbReference type="GeneTree" id="ENSGT00940000155904"/>
<keyword evidence="2" id="KW-0560">Oxidoreductase</keyword>
<feature type="region of interest" description="Disordered" evidence="3">
    <location>
        <begin position="185"/>
        <end position="221"/>
    </location>
</feature>
<dbReference type="PANTHER" id="PTHR43570">
    <property type="entry name" value="ALDEHYDE DEHYDROGENASE"/>
    <property type="match status" value="1"/>
</dbReference>
<proteinExistence type="inferred from homology"/>
<evidence type="ECO:0000256" key="3">
    <source>
        <dbReference type="SAM" id="MobiDB-lite"/>
    </source>
</evidence>
<dbReference type="InterPro" id="IPR015590">
    <property type="entry name" value="Aldehyde_DH_dom"/>
</dbReference>
<dbReference type="InterPro" id="IPR012394">
    <property type="entry name" value="Aldehyde_DH_NAD(P)"/>
</dbReference>
<name>A0A8V0ZQG3_CHICK</name>
<evidence type="ECO:0000256" key="1">
    <source>
        <dbReference type="ARBA" id="ARBA00009986"/>
    </source>
</evidence>
<reference evidence="5" key="2">
    <citation type="submission" date="2025-08" db="UniProtKB">
        <authorList>
            <consortium name="Ensembl"/>
        </authorList>
    </citation>
    <scope>IDENTIFICATION</scope>
    <source>
        <strain evidence="5">broiler</strain>
    </source>
</reference>
<organism evidence="5 6">
    <name type="scientific">Gallus gallus</name>
    <name type="common">Chicken</name>
    <dbReference type="NCBI Taxonomy" id="9031"/>
    <lineage>
        <taxon>Eukaryota</taxon>
        <taxon>Metazoa</taxon>
        <taxon>Chordata</taxon>
        <taxon>Craniata</taxon>
        <taxon>Vertebrata</taxon>
        <taxon>Euteleostomi</taxon>
        <taxon>Archelosauria</taxon>
        <taxon>Archosauria</taxon>
        <taxon>Dinosauria</taxon>
        <taxon>Saurischia</taxon>
        <taxon>Theropoda</taxon>
        <taxon>Coelurosauria</taxon>
        <taxon>Aves</taxon>
        <taxon>Neognathae</taxon>
        <taxon>Galloanserae</taxon>
        <taxon>Galliformes</taxon>
        <taxon>Phasianidae</taxon>
        <taxon>Phasianinae</taxon>
        <taxon>Gallus</taxon>
    </lineage>
</organism>
<evidence type="ECO:0000259" key="4">
    <source>
        <dbReference type="Pfam" id="PF00171"/>
    </source>
</evidence>
<sequence>MIKIQAGRCCLWAAWPSGRTRPLEYHTAQLEQDILEATALDMHKVREMGVVWGQADGTSGPLTISFLLQAMQLDSAFICKDPYGVVLIIGPWNYPIYLLLVPLIGGGDGNCVVLKPSEISRNMERLVAEALLSYLNKDCFTMVTAGREEITRLLENKFDYIFTGASCGEAQLCFGSTFKARGHKRTRSNSAYTATPAHRQPLSGPSRTSARPCSVPTAGRR</sequence>
<dbReference type="Pfam" id="PF00171">
    <property type="entry name" value="Aldedh"/>
    <property type="match status" value="1"/>
</dbReference>